<dbReference type="PANTHER" id="PTHR35525">
    <property type="entry name" value="BLL6575 PROTEIN"/>
    <property type="match status" value="1"/>
</dbReference>
<keyword evidence="1" id="KW-1133">Transmembrane helix</keyword>
<dbReference type="EMBL" id="CP021121">
    <property type="protein sequence ID" value="ARQ70461.1"/>
    <property type="molecule type" value="Genomic_DNA"/>
</dbReference>
<dbReference type="PANTHER" id="PTHR35525:SF3">
    <property type="entry name" value="BLL6575 PROTEIN"/>
    <property type="match status" value="1"/>
</dbReference>
<keyword evidence="1" id="KW-0812">Transmembrane</keyword>
<dbReference type="OrthoDB" id="3531194at2"/>
<dbReference type="Pfam" id="PF07336">
    <property type="entry name" value="ABATE"/>
    <property type="match status" value="1"/>
</dbReference>
<dbReference type="SUPFAM" id="SSF160904">
    <property type="entry name" value="Jann2411-like"/>
    <property type="match status" value="1"/>
</dbReference>
<dbReference type="InterPro" id="IPR023286">
    <property type="entry name" value="ABATE_dom_sf"/>
</dbReference>
<sequence>MEIPLDDYVRGAAVATALVCTSPTVREPEGDALPDAEALAAFLERHRLRLDAVPERRPPSAADLFEVHLLRREVRGVMETATAEEAVAGAAVLAARAAREPVLRRDGKGRWQWYVTTSAGAPLAAELAAFLAIGLFGVVRRLGHRRFRACAAPGCRGVFADTSRAGERRYCMPDRCGNRLKVANHRRRQRLGGGVR</sequence>
<dbReference type="Gene3D" id="1.10.3300.10">
    <property type="entry name" value="Jann2411-like domain"/>
    <property type="match status" value="1"/>
</dbReference>
<proteinExistence type="predicted"/>
<dbReference type="Pfam" id="PF11706">
    <property type="entry name" value="zf-CGNR"/>
    <property type="match status" value="1"/>
</dbReference>
<dbReference type="KEGG" id="smao:CAG99_17865"/>
<gene>
    <name evidence="3" type="ORF">CAG99_17865</name>
</gene>
<evidence type="ECO:0000259" key="2">
    <source>
        <dbReference type="Pfam" id="PF11706"/>
    </source>
</evidence>
<accession>A0A1W7D037</accession>
<protein>
    <recommendedName>
        <fullName evidence="2">Zinc finger CGNR domain-containing protein</fullName>
    </recommendedName>
</protein>
<reference evidence="3 4" key="1">
    <citation type="submission" date="2017-05" db="EMBL/GenBank/DDBJ databases">
        <title>Complete genome sequence of Streptomyces sp. SCSIO 03032 revealed the diverse biosynthetic pathways for its bioactive secondary metabolites.</title>
        <authorList>
            <person name="Ma L."/>
            <person name="Zhu Y."/>
            <person name="Zhang W."/>
            <person name="Zhang G."/>
            <person name="Tian X."/>
            <person name="Zhang S."/>
            <person name="Zhang C."/>
        </authorList>
    </citation>
    <scope>NUCLEOTIDE SEQUENCE [LARGE SCALE GENOMIC DNA]</scope>
    <source>
        <strain evidence="3 4">SCSIO 03032</strain>
    </source>
</reference>
<dbReference type="AlphaFoldDB" id="A0A1W7D037"/>
<dbReference type="RefSeq" id="WP_086160313.1">
    <property type="nucleotide sequence ID" value="NZ_CP021121.1"/>
</dbReference>
<keyword evidence="4" id="KW-1185">Reference proteome</keyword>
<feature type="transmembrane region" description="Helical" evidence="1">
    <location>
        <begin position="111"/>
        <end position="139"/>
    </location>
</feature>
<keyword evidence="1" id="KW-0472">Membrane</keyword>
<dbReference type="InterPro" id="IPR021005">
    <property type="entry name" value="Znf_CGNR"/>
</dbReference>
<feature type="domain" description="Zinc finger CGNR" evidence="2">
    <location>
        <begin position="146"/>
        <end position="189"/>
    </location>
</feature>
<organism evidence="3 4">
    <name type="scientific">Streptomyces marincola</name>
    <dbReference type="NCBI Taxonomy" id="2878388"/>
    <lineage>
        <taxon>Bacteria</taxon>
        <taxon>Bacillati</taxon>
        <taxon>Actinomycetota</taxon>
        <taxon>Actinomycetes</taxon>
        <taxon>Kitasatosporales</taxon>
        <taxon>Streptomycetaceae</taxon>
        <taxon>Streptomyces</taxon>
    </lineage>
</organism>
<evidence type="ECO:0000313" key="4">
    <source>
        <dbReference type="Proteomes" id="UP000194218"/>
    </source>
</evidence>
<evidence type="ECO:0000256" key="1">
    <source>
        <dbReference type="SAM" id="Phobius"/>
    </source>
</evidence>
<dbReference type="InterPro" id="IPR010852">
    <property type="entry name" value="ABATE"/>
</dbReference>
<dbReference type="Proteomes" id="UP000194218">
    <property type="component" value="Chromosome"/>
</dbReference>
<name>A0A1W7D037_9ACTN</name>
<evidence type="ECO:0000313" key="3">
    <source>
        <dbReference type="EMBL" id="ARQ70461.1"/>
    </source>
</evidence>